<evidence type="ECO:0000256" key="1">
    <source>
        <dbReference type="SAM" id="MobiDB-lite"/>
    </source>
</evidence>
<feature type="compositionally biased region" description="Basic and acidic residues" evidence="1">
    <location>
        <begin position="20"/>
        <end position="32"/>
    </location>
</feature>
<dbReference type="AlphaFoldDB" id="A0A9P6UTL5"/>
<reference evidence="2" key="1">
    <citation type="journal article" date="2020" name="Fungal Divers.">
        <title>Resolving the Mortierellaceae phylogeny through synthesis of multi-gene phylogenetics and phylogenomics.</title>
        <authorList>
            <person name="Vandepol N."/>
            <person name="Liber J."/>
            <person name="Desiro A."/>
            <person name="Na H."/>
            <person name="Kennedy M."/>
            <person name="Barry K."/>
            <person name="Grigoriev I.V."/>
            <person name="Miller A.N."/>
            <person name="O'Donnell K."/>
            <person name="Stajich J.E."/>
            <person name="Bonito G."/>
        </authorList>
    </citation>
    <scope>NUCLEOTIDE SEQUENCE</scope>
    <source>
        <strain evidence="2">NVP60</strain>
    </source>
</reference>
<dbReference type="Proteomes" id="UP000823405">
    <property type="component" value="Unassembled WGS sequence"/>
</dbReference>
<accession>A0A9P6UTL5</accession>
<proteinExistence type="predicted"/>
<organism evidence="2 3">
    <name type="scientific">Linnemannia gamsii</name>
    <dbReference type="NCBI Taxonomy" id="64522"/>
    <lineage>
        <taxon>Eukaryota</taxon>
        <taxon>Fungi</taxon>
        <taxon>Fungi incertae sedis</taxon>
        <taxon>Mucoromycota</taxon>
        <taxon>Mortierellomycotina</taxon>
        <taxon>Mortierellomycetes</taxon>
        <taxon>Mortierellales</taxon>
        <taxon>Mortierellaceae</taxon>
        <taxon>Linnemannia</taxon>
    </lineage>
</organism>
<name>A0A9P6UTL5_9FUNG</name>
<feature type="region of interest" description="Disordered" evidence="1">
    <location>
        <begin position="1"/>
        <end position="67"/>
    </location>
</feature>
<evidence type="ECO:0000313" key="2">
    <source>
        <dbReference type="EMBL" id="KAG0319163.1"/>
    </source>
</evidence>
<feature type="compositionally biased region" description="Polar residues" evidence="1">
    <location>
        <begin position="1"/>
        <end position="18"/>
    </location>
</feature>
<comment type="caution">
    <text evidence="2">The sequence shown here is derived from an EMBL/GenBank/DDBJ whole genome shotgun (WGS) entry which is preliminary data.</text>
</comment>
<feature type="compositionally biased region" description="Acidic residues" evidence="1">
    <location>
        <begin position="33"/>
        <end position="52"/>
    </location>
</feature>
<dbReference type="OrthoDB" id="2413739at2759"/>
<dbReference type="EMBL" id="JAAAIN010000159">
    <property type="protein sequence ID" value="KAG0319163.1"/>
    <property type="molecule type" value="Genomic_DNA"/>
</dbReference>
<gene>
    <name evidence="2" type="ORF">BGZ97_002637</name>
</gene>
<sequence length="140" mass="15215">MAMVSNSTSRLDSLSKNRISFREDLNDSRNCDNDSDGFYSDDESDNDNDDETSPSNDPETSEIANMERRALKYRKSLTMLNQLVNASSGAGNGDDAGGANGVKQPTKEHLLAAKKSIDDLTAWVNAAALDGDDIFDDDDD</sequence>
<protein>
    <submittedName>
        <fullName evidence="2">Uncharacterized protein</fullName>
    </submittedName>
</protein>
<keyword evidence="3" id="KW-1185">Reference proteome</keyword>
<evidence type="ECO:0000313" key="3">
    <source>
        <dbReference type="Proteomes" id="UP000823405"/>
    </source>
</evidence>